<accession>A0A1H3XUP3</accession>
<evidence type="ECO:0000313" key="4">
    <source>
        <dbReference type="Proteomes" id="UP000198846"/>
    </source>
</evidence>
<dbReference type="Proteomes" id="UP000198846">
    <property type="component" value="Unassembled WGS sequence"/>
</dbReference>
<sequence length="282" mass="32310">MKALTLSLALSLVLASCGKTTKSNTTNEPVAETSHTAQEEAQPAFTNKGHELIYKMTQKVGDYNQLRSKNDVVYTYTYQTPDGKTDIVTEKYIFDGELSYGKYVQHERTLPEYEGILEQGYDGTEYWMKHNGELVTDAKLLKAVKFNRPTNFYWFTMMQKLMDDGVIYEHIGEQTIADKNYDVVKISFENDDTVATDIYQVYINKETQLIDQFLFTVADFGVIDTPFLMTLAYENIDGILLPTQRAYKKSDWNAIVTDQPAIKVTWSDITFNTNLSTDVFKK</sequence>
<feature type="chain" id="PRO_5011467722" description="MORN repeat variant" evidence="2">
    <location>
        <begin position="19"/>
        <end position="282"/>
    </location>
</feature>
<feature type="region of interest" description="Disordered" evidence="1">
    <location>
        <begin position="20"/>
        <end position="40"/>
    </location>
</feature>
<keyword evidence="4" id="KW-1185">Reference proteome</keyword>
<dbReference type="EMBL" id="FNQK01000005">
    <property type="protein sequence ID" value="SEA02950.1"/>
    <property type="molecule type" value="Genomic_DNA"/>
</dbReference>
<dbReference type="AlphaFoldDB" id="A0A1H3XUP3"/>
<evidence type="ECO:0000256" key="2">
    <source>
        <dbReference type="SAM" id="SignalP"/>
    </source>
</evidence>
<protein>
    <recommendedName>
        <fullName evidence="5">MORN repeat variant</fullName>
    </recommendedName>
</protein>
<keyword evidence="2" id="KW-0732">Signal</keyword>
<evidence type="ECO:0008006" key="5">
    <source>
        <dbReference type="Google" id="ProtNLM"/>
    </source>
</evidence>
<feature type="signal peptide" evidence="2">
    <location>
        <begin position="1"/>
        <end position="18"/>
    </location>
</feature>
<dbReference type="STRING" id="283786.SAMN04487990_105176"/>
<name>A0A1H3XUP3_BIZPA</name>
<feature type="compositionally biased region" description="Polar residues" evidence="1">
    <location>
        <begin position="20"/>
        <end position="36"/>
    </location>
</feature>
<dbReference type="Pfam" id="PF20113">
    <property type="entry name" value="DUF6503"/>
    <property type="match status" value="1"/>
</dbReference>
<dbReference type="OrthoDB" id="1490620at2"/>
<evidence type="ECO:0000256" key="1">
    <source>
        <dbReference type="SAM" id="MobiDB-lite"/>
    </source>
</evidence>
<dbReference type="PROSITE" id="PS51257">
    <property type="entry name" value="PROKAR_LIPOPROTEIN"/>
    <property type="match status" value="1"/>
</dbReference>
<evidence type="ECO:0000313" key="3">
    <source>
        <dbReference type="EMBL" id="SEA02950.1"/>
    </source>
</evidence>
<dbReference type="RefSeq" id="WP_092133130.1">
    <property type="nucleotide sequence ID" value="NZ_FNQK01000005.1"/>
</dbReference>
<gene>
    <name evidence="3" type="ORF">SAMN04487990_105176</name>
</gene>
<reference evidence="3 4" key="1">
    <citation type="submission" date="2016-10" db="EMBL/GenBank/DDBJ databases">
        <authorList>
            <person name="de Groot N.N."/>
        </authorList>
    </citation>
    <scope>NUCLEOTIDE SEQUENCE [LARGE SCALE GENOMIC DNA]</scope>
    <source>
        <strain evidence="3 4">DSM 23842</strain>
    </source>
</reference>
<dbReference type="InterPro" id="IPR045444">
    <property type="entry name" value="DUF6503"/>
</dbReference>
<organism evidence="3 4">
    <name type="scientific">Bizionia paragorgiae</name>
    <dbReference type="NCBI Taxonomy" id="283786"/>
    <lineage>
        <taxon>Bacteria</taxon>
        <taxon>Pseudomonadati</taxon>
        <taxon>Bacteroidota</taxon>
        <taxon>Flavobacteriia</taxon>
        <taxon>Flavobacteriales</taxon>
        <taxon>Flavobacteriaceae</taxon>
        <taxon>Bizionia</taxon>
    </lineage>
</organism>
<proteinExistence type="predicted"/>